<evidence type="ECO:0000313" key="2">
    <source>
        <dbReference type="Proteomes" id="UP000515153"/>
    </source>
</evidence>
<keyword evidence="1" id="KW-1133">Transmembrane helix</keyword>
<organism evidence="2 3">
    <name type="scientific">Pyricularia grisea</name>
    <name type="common">Crabgrass-specific blast fungus</name>
    <name type="synonym">Magnaporthe grisea</name>
    <dbReference type="NCBI Taxonomy" id="148305"/>
    <lineage>
        <taxon>Eukaryota</taxon>
        <taxon>Fungi</taxon>
        <taxon>Dikarya</taxon>
        <taxon>Ascomycota</taxon>
        <taxon>Pezizomycotina</taxon>
        <taxon>Sordariomycetes</taxon>
        <taxon>Sordariomycetidae</taxon>
        <taxon>Magnaporthales</taxon>
        <taxon>Pyriculariaceae</taxon>
        <taxon>Pyricularia</taxon>
    </lineage>
</organism>
<keyword evidence="1" id="KW-0812">Transmembrane</keyword>
<dbReference type="RefSeq" id="XP_030981768.1">
    <property type="nucleotide sequence ID" value="XM_031125260.1"/>
</dbReference>
<sequence>MEQVAADKTKLAIDRGGGTSDEVPLLGGVVRKRGVSVLKECNGNCGISGEWLQLTKPVVHPEVGDKVPHQHVLEAESLAKVHEASDSKTDAQVTEKHLAGVLVLIQRAAGVEVVDTSEQTVLLALATALTLALVVIVTGLVGDDVQRPADQLLSNQVEKGGDGCLFGQLGQLVNHTADPVGVLLAGAGHKDHVTLNVASGLVVLAVRHLPAEVRNEQARVENPADSVVDGLGGRESLVATLMGKNPEAGAKETLEHRVNGPEASASRLRGNVLWRYVVVENVKCGREEDHVTGNIAQATDSRAFEAVLWDGIVDVLDGEVRNLKDSLDFFSTAASTEESEEREVDEAEWRGESIGDWTAVPGAETSDSTVVEVVVRLMGFFSWAMPDVVDLVEGILQKDAGFPR</sequence>
<gene>
    <name evidence="3" type="ORF">PgNI_05226</name>
</gene>
<feature type="transmembrane region" description="Helical" evidence="1">
    <location>
        <begin position="121"/>
        <end position="142"/>
    </location>
</feature>
<dbReference type="AlphaFoldDB" id="A0A6P8B3N1"/>
<reference evidence="3" key="2">
    <citation type="submission" date="2019-10" db="EMBL/GenBank/DDBJ databases">
        <authorList>
            <consortium name="NCBI Genome Project"/>
        </authorList>
    </citation>
    <scope>NUCLEOTIDE SEQUENCE</scope>
    <source>
        <strain evidence="3">NI907</strain>
    </source>
</reference>
<accession>A0A6P8B3N1</accession>
<reference evidence="3" key="3">
    <citation type="submission" date="2025-08" db="UniProtKB">
        <authorList>
            <consortium name="RefSeq"/>
        </authorList>
    </citation>
    <scope>IDENTIFICATION</scope>
    <source>
        <strain evidence="3">NI907</strain>
    </source>
</reference>
<keyword evidence="1" id="KW-0472">Membrane</keyword>
<dbReference type="Proteomes" id="UP000515153">
    <property type="component" value="Chromosome I"/>
</dbReference>
<proteinExistence type="predicted"/>
<keyword evidence="2" id="KW-1185">Reference proteome</keyword>
<dbReference type="KEGG" id="pgri:PgNI_05226"/>
<evidence type="ECO:0000313" key="3">
    <source>
        <dbReference type="RefSeq" id="XP_030981768.1"/>
    </source>
</evidence>
<reference evidence="2 3" key="1">
    <citation type="journal article" date="2019" name="Mol. Biol. Evol.">
        <title>Blast fungal genomes show frequent chromosomal changes, gene gains and losses, and effector gene turnover.</title>
        <authorList>
            <person name="Gomez Luciano L.B."/>
            <person name="Jason Tsai I."/>
            <person name="Chuma I."/>
            <person name="Tosa Y."/>
            <person name="Chen Y.H."/>
            <person name="Li J.Y."/>
            <person name="Li M.Y."/>
            <person name="Jade Lu M.Y."/>
            <person name="Nakayashiki H."/>
            <person name="Li W.H."/>
        </authorList>
    </citation>
    <scope>NUCLEOTIDE SEQUENCE [LARGE SCALE GENOMIC DNA]</scope>
    <source>
        <strain evidence="2 3">NI907</strain>
    </source>
</reference>
<protein>
    <submittedName>
        <fullName evidence="3">Uncharacterized protein</fullName>
    </submittedName>
</protein>
<evidence type="ECO:0000256" key="1">
    <source>
        <dbReference type="SAM" id="Phobius"/>
    </source>
</evidence>
<dbReference type="GeneID" id="41960169"/>
<name>A0A6P8B3N1_PYRGI</name>